<proteinExistence type="predicted"/>
<evidence type="ECO:0000256" key="2">
    <source>
        <dbReference type="ARBA" id="ARBA00023125"/>
    </source>
</evidence>
<organism evidence="7 8">
    <name type="scientific">Myodes glareolus</name>
    <name type="common">Bank vole</name>
    <name type="synonym">Clethrionomys glareolus</name>
    <dbReference type="NCBI Taxonomy" id="447135"/>
    <lineage>
        <taxon>Eukaryota</taxon>
        <taxon>Metazoa</taxon>
        <taxon>Chordata</taxon>
        <taxon>Craniata</taxon>
        <taxon>Vertebrata</taxon>
        <taxon>Euteleostomi</taxon>
        <taxon>Mammalia</taxon>
        <taxon>Eutheria</taxon>
        <taxon>Euarchontoglires</taxon>
        <taxon>Glires</taxon>
        <taxon>Rodentia</taxon>
        <taxon>Myomorpha</taxon>
        <taxon>Muroidea</taxon>
        <taxon>Cricetidae</taxon>
        <taxon>Arvicolinae</taxon>
        <taxon>Myodes</taxon>
    </lineage>
</organism>
<feature type="region of interest" description="Disordered" evidence="6">
    <location>
        <begin position="45"/>
        <end position="120"/>
    </location>
</feature>
<protein>
    <submittedName>
        <fullName evidence="7">Uncharacterized protein</fullName>
    </submittedName>
</protein>
<keyword evidence="5" id="KW-0539">Nucleus</keyword>
<evidence type="ECO:0000256" key="3">
    <source>
        <dbReference type="ARBA" id="ARBA00023159"/>
    </source>
</evidence>
<evidence type="ECO:0000256" key="1">
    <source>
        <dbReference type="ARBA" id="ARBA00023015"/>
    </source>
</evidence>
<keyword evidence="4" id="KW-0804">Transcription</keyword>
<keyword evidence="1" id="KW-0805">Transcription regulation</keyword>
<keyword evidence="2" id="KW-0238">DNA-binding</keyword>
<accession>A0AAW0H1T5</accession>
<dbReference type="AlphaFoldDB" id="A0AAW0H1T5"/>
<dbReference type="GO" id="GO:0005634">
    <property type="term" value="C:nucleus"/>
    <property type="evidence" value="ECO:0007669"/>
    <property type="project" value="TreeGrafter"/>
</dbReference>
<keyword evidence="3" id="KW-0010">Activator</keyword>
<feature type="compositionally biased region" description="Polar residues" evidence="6">
    <location>
        <begin position="238"/>
        <end position="258"/>
    </location>
</feature>
<evidence type="ECO:0000256" key="6">
    <source>
        <dbReference type="SAM" id="MobiDB-lite"/>
    </source>
</evidence>
<dbReference type="EMBL" id="JBBHLL010001147">
    <property type="protein sequence ID" value="KAK7796526.1"/>
    <property type="molecule type" value="Genomic_DNA"/>
</dbReference>
<sequence>MLCMASPACGMGPLDSLELLDLLFDRQDGILRNVELSEAWSHTGEEQVLPHSDSDDFLNSILGPGDSDPSSPIWSPAGSDSGLSEDLPSDPQDTPPPSSPGAANTVARCHPSGQSKGPCSSYLPGAPCPTPARTQVLESSVAIDLDMWSTDALYPEEQSGSPSRFNLTVKELLLSGGGDLQQHSLAASQLLGSGSGHCQELVLTEDEKKLLAKEGDVSVYCPEPGAAEEGVAFRKAESVSSGAAETPTGSRGPVNQQVRPHRHLHSVFSRTLHNHAASRVAPDTAPGSEGPGPWPDVGTPHKGSPSSSLGADWGNFLEIPMLSNSTEELDNSTLVLVNATEDLGAATLLDWVALESLLSPRRVGLEMPGVEMWLSWVPGWLRVPLVRGPLEVL</sequence>
<evidence type="ECO:0000313" key="7">
    <source>
        <dbReference type="EMBL" id="KAK7796526.1"/>
    </source>
</evidence>
<dbReference type="GO" id="GO:0000978">
    <property type="term" value="F:RNA polymerase II cis-regulatory region sequence-specific DNA binding"/>
    <property type="evidence" value="ECO:0007669"/>
    <property type="project" value="TreeGrafter"/>
</dbReference>
<gene>
    <name evidence="7" type="ORF">U0070_012484</name>
</gene>
<feature type="region of interest" description="Disordered" evidence="6">
    <location>
        <begin position="232"/>
        <end position="259"/>
    </location>
</feature>
<dbReference type="PANTHER" id="PTHR45996:SF1">
    <property type="entry name" value="CYCLIC AMP-RESPONSIVE ELEMENT-BINDING PROTEIN 3-LIKE PROTEIN 3"/>
    <property type="match status" value="1"/>
</dbReference>
<feature type="region of interest" description="Disordered" evidence="6">
    <location>
        <begin position="280"/>
        <end position="309"/>
    </location>
</feature>
<comment type="caution">
    <text evidence="7">The sequence shown here is derived from an EMBL/GenBank/DDBJ whole genome shotgun (WGS) entry which is preliminary data.</text>
</comment>
<name>A0AAW0H1T5_MYOGA</name>
<dbReference type="Proteomes" id="UP001488838">
    <property type="component" value="Unassembled WGS sequence"/>
</dbReference>
<evidence type="ECO:0000256" key="4">
    <source>
        <dbReference type="ARBA" id="ARBA00023163"/>
    </source>
</evidence>
<evidence type="ECO:0000313" key="8">
    <source>
        <dbReference type="Proteomes" id="UP001488838"/>
    </source>
</evidence>
<dbReference type="InterPro" id="IPR051381">
    <property type="entry name" value="CREB_ATF_subfamily"/>
</dbReference>
<reference evidence="7 8" key="1">
    <citation type="journal article" date="2023" name="bioRxiv">
        <title>Conserved and derived expression patterns and positive selection on dental genes reveal complex evolutionary context of ever-growing rodent molars.</title>
        <authorList>
            <person name="Calamari Z.T."/>
            <person name="Song A."/>
            <person name="Cohen E."/>
            <person name="Akter M."/>
            <person name="Roy R.D."/>
            <person name="Hallikas O."/>
            <person name="Christensen M.M."/>
            <person name="Li P."/>
            <person name="Marangoni P."/>
            <person name="Jernvall J."/>
            <person name="Klein O.D."/>
        </authorList>
    </citation>
    <scope>NUCLEOTIDE SEQUENCE [LARGE SCALE GENOMIC DNA]</scope>
    <source>
        <strain evidence="7">V071</strain>
    </source>
</reference>
<dbReference type="PANTHER" id="PTHR45996">
    <property type="entry name" value="AGAP001464-PB"/>
    <property type="match status" value="1"/>
</dbReference>
<dbReference type="GO" id="GO:0000981">
    <property type="term" value="F:DNA-binding transcription factor activity, RNA polymerase II-specific"/>
    <property type="evidence" value="ECO:0007669"/>
    <property type="project" value="TreeGrafter"/>
</dbReference>
<evidence type="ECO:0000256" key="5">
    <source>
        <dbReference type="ARBA" id="ARBA00023242"/>
    </source>
</evidence>
<keyword evidence="8" id="KW-1185">Reference proteome</keyword>